<feature type="region of interest" description="Disordered" evidence="1">
    <location>
        <begin position="152"/>
        <end position="191"/>
    </location>
</feature>
<reference evidence="2 3" key="1">
    <citation type="submission" date="2018-09" db="EMBL/GenBank/DDBJ databases">
        <title>Sphingomonas peninsula sp. nov., isolated from fildes peninsula, Antarctic soil.</title>
        <authorList>
            <person name="Yingchao G."/>
        </authorList>
    </citation>
    <scope>NUCLEOTIDE SEQUENCE [LARGE SCALE GENOMIC DNA]</scope>
    <source>
        <strain evidence="2 3">YZ-8</strain>
    </source>
</reference>
<dbReference type="Proteomes" id="UP000276254">
    <property type="component" value="Chromosome"/>
</dbReference>
<dbReference type="EMBL" id="CP032829">
    <property type="protein sequence ID" value="AYJ87290.1"/>
    <property type="molecule type" value="Genomic_DNA"/>
</dbReference>
<dbReference type="KEGG" id="spha:D3Y57_16800"/>
<sequence length="191" mass="19991">MTALTHRQRVKINAALAIIHGNGHDASGVSRQAKASAVNGVSLQQGYEAALNSFIQSNPAMGNEIVRTIAVIGASDDATVNSYHHALTEYNATGSIVAMSAMLPTMARDSVALAIRNGEITQEDVANGGLETALGFAPSDAMTAAAMTPAAAPAQAAQAAPRVRKRPRWHLPPELPGRRPLPTITTRPGRR</sequence>
<evidence type="ECO:0000313" key="3">
    <source>
        <dbReference type="Proteomes" id="UP000276254"/>
    </source>
</evidence>
<accession>A0A494TDJ2</accession>
<keyword evidence="3" id="KW-1185">Reference proteome</keyword>
<gene>
    <name evidence="2" type="ORF">D3Y57_16800</name>
</gene>
<evidence type="ECO:0000313" key="2">
    <source>
        <dbReference type="EMBL" id="AYJ87290.1"/>
    </source>
</evidence>
<dbReference type="AlphaFoldDB" id="A0A494TDJ2"/>
<organism evidence="2 3">
    <name type="scientific">Sphingomonas paeninsulae</name>
    <dbReference type="NCBI Taxonomy" id="2319844"/>
    <lineage>
        <taxon>Bacteria</taxon>
        <taxon>Pseudomonadati</taxon>
        <taxon>Pseudomonadota</taxon>
        <taxon>Alphaproteobacteria</taxon>
        <taxon>Sphingomonadales</taxon>
        <taxon>Sphingomonadaceae</taxon>
        <taxon>Sphingomonas</taxon>
    </lineage>
</organism>
<name>A0A494TDJ2_SPHPE</name>
<dbReference type="RefSeq" id="WP_121154445.1">
    <property type="nucleotide sequence ID" value="NZ_CP032829.1"/>
</dbReference>
<proteinExistence type="predicted"/>
<dbReference type="OrthoDB" id="7543867at2"/>
<evidence type="ECO:0000256" key="1">
    <source>
        <dbReference type="SAM" id="MobiDB-lite"/>
    </source>
</evidence>
<protein>
    <submittedName>
        <fullName evidence="2">Uncharacterized protein</fullName>
    </submittedName>
</protein>